<dbReference type="Gene3D" id="3.50.50.60">
    <property type="entry name" value="FAD/NAD(P)-binding domain"/>
    <property type="match status" value="2"/>
</dbReference>
<dbReference type="SUPFAM" id="SSF51905">
    <property type="entry name" value="FAD/NAD(P)-binding domain"/>
    <property type="match status" value="1"/>
</dbReference>
<dbReference type="EMBL" id="JACIGI010000014">
    <property type="protein sequence ID" value="MBB4286247.1"/>
    <property type="molecule type" value="Genomic_DNA"/>
</dbReference>
<dbReference type="PANTHER" id="PTHR13847:SF289">
    <property type="entry name" value="GLYCINE OXIDASE"/>
    <property type="match status" value="1"/>
</dbReference>
<dbReference type="GO" id="GO:0016491">
    <property type="term" value="F:oxidoreductase activity"/>
    <property type="evidence" value="ECO:0007669"/>
    <property type="project" value="UniProtKB-KW"/>
</dbReference>
<name>A0A7W6WLC0_9PROT</name>
<dbReference type="Gene3D" id="3.30.9.10">
    <property type="entry name" value="D-Amino Acid Oxidase, subunit A, domain 2"/>
    <property type="match status" value="1"/>
</dbReference>
<dbReference type="EC" id="1.4.99.-" evidence="3"/>
<dbReference type="RefSeq" id="WP_221237090.1">
    <property type="nucleotide sequence ID" value="NZ_JACIGI010000014.1"/>
</dbReference>
<dbReference type="InterPro" id="IPR006076">
    <property type="entry name" value="FAD-dep_OxRdtase"/>
</dbReference>
<keyword evidence="4" id="KW-1185">Reference proteome</keyword>
<evidence type="ECO:0000259" key="2">
    <source>
        <dbReference type="Pfam" id="PF01266"/>
    </source>
</evidence>
<dbReference type="Proteomes" id="UP000555728">
    <property type="component" value="Unassembled WGS sequence"/>
</dbReference>
<dbReference type="SUPFAM" id="SSF54373">
    <property type="entry name" value="FAD-linked reductases, C-terminal domain"/>
    <property type="match status" value="1"/>
</dbReference>
<accession>A0A7W6WLC0</accession>
<keyword evidence="1 3" id="KW-0560">Oxidoreductase</keyword>
<dbReference type="AlphaFoldDB" id="A0A7W6WLC0"/>
<proteinExistence type="predicted"/>
<dbReference type="PANTHER" id="PTHR13847">
    <property type="entry name" value="SARCOSINE DEHYDROGENASE-RELATED"/>
    <property type="match status" value="1"/>
</dbReference>
<evidence type="ECO:0000313" key="3">
    <source>
        <dbReference type="EMBL" id="MBB4286247.1"/>
    </source>
</evidence>
<protein>
    <submittedName>
        <fullName evidence="3">D-amino-acid dehydrogenase</fullName>
        <ecNumber evidence="3">1.4.99.-</ecNumber>
    </submittedName>
</protein>
<evidence type="ECO:0000313" key="4">
    <source>
        <dbReference type="Proteomes" id="UP000555728"/>
    </source>
</evidence>
<dbReference type="GO" id="GO:0005737">
    <property type="term" value="C:cytoplasm"/>
    <property type="evidence" value="ECO:0007669"/>
    <property type="project" value="TreeGrafter"/>
</dbReference>
<dbReference type="Pfam" id="PF01266">
    <property type="entry name" value="DAO"/>
    <property type="match status" value="1"/>
</dbReference>
<evidence type="ECO:0000256" key="1">
    <source>
        <dbReference type="ARBA" id="ARBA00023002"/>
    </source>
</evidence>
<dbReference type="InterPro" id="IPR036188">
    <property type="entry name" value="FAD/NAD-bd_sf"/>
</dbReference>
<sequence length="421" mass="43355">MSPAVPPIAAGDPPVVVVGAGIVGVATALSLRRLGCDVVLVDRVGPGAGASSGNGGILARCAVVPVTTPGLWRTAPGLMLRRDGPLFVRWGGLVGLLPWLARYLAQATPARTAATARALAPLLLDSLDAHQALAAGTPAARYLRPTDYLYLYRDRRAFEADAFAWRLRAAAGLTWTELDRAALAAREPALSRARGFAVALPDHGIVTDPGAYVAALAAAFVAADGRIETAAVRALVPDADGVTLRTEAGDLRAGHVVVAAGVEADRLARPLGATVPLAAERGYHLELANAAPGPLHPMMDAARKMVVTPMDGRVRLAGLVELGGRPGAPPAARPPRLLARGAAELFPDLRHAGATPWAGARPSTPDSLPVLGPLPASGRVVAAYGHQHVGLTAGATTGRLVAALLTGHRPNLDLAPYRPDR</sequence>
<feature type="domain" description="FAD dependent oxidoreductase" evidence="2">
    <location>
        <begin position="15"/>
        <end position="404"/>
    </location>
</feature>
<organism evidence="3 4">
    <name type="scientific">Roseospira goensis</name>
    <dbReference type="NCBI Taxonomy" id="391922"/>
    <lineage>
        <taxon>Bacteria</taxon>
        <taxon>Pseudomonadati</taxon>
        <taxon>Pseudomonadota</taxon>
        <taxon>Alphaproteobacteria</taxon>
        <taxon>Rhodospirillales</taxon>
        <taxon>Rhodospirillaceae</taxon>
        <taxon>Roseospira</taxon>
    </lineage>
</organism>
<reference evidence="3 4" key="1">
    <citation type="submission" date="2020-08" db="EMBL/GenBank/DDBJ databases">
        <title>Genome sequencing of Purple Non-Sulfur Bacteria from various extreme environments.</title>
        <authorList>
            <person name="Mayer M."/>
        </authorList>
    </citation>
    <scope>NUCLEOTIDE SEQUENCE [LARGE SCALE GENOMIC DNA]</scope>
    <source>
        <strain evidence="3 4">JA135</strain>
    </source>
</reference>
<comment type="caution">
    <text evidence="3">The sequence shown here is derived from an EMBL/GenBank/DDBJ whole genome shotgun (WGS) entry which is preliminary data.</text>
</comment>
<gene>
    <name evidence="3" type="ORF">GGD88_001974</name>
</gene>